<evidence type="ECO:0000256" key="1">
    <source>
        <dbReference type="ARBA" id="ARBA00004613"/>
    </source>
</evidence>
<evidence type="ECO:0000256" key="5">
    <source>
        <dbReference type="ARBA" id="ARBA00023320"/>
    </source>
</evidence>
<sequence>MAKILTGIFLVLSAYLFIIYQFQNVSSAIPLRTPNINRPDRRNFEKLPQRRSNSKSDFIFSDFLDDDEFELSNKRQIDDYGHMRFGKRGEDQFDDYGHMRFGRSI</sequence>
<accession>A0ABD2NXR5</accession>
<organism evidence="6 7">
    <name type="scientific">Cryptolaemus montrouzieri</name>
    <dbReference type="NCBI Taxonomy" id="559131"/>
    <lineage>
        <taxon>Eukaryota</taxon>
        <taxon>Metazoa</taxon>
        <taxon>Ecdysozoa</taxon>
        <taxon>Arthropoda</taxon>
        <taxon>Hexapoda</taxon>
        <taxon>Insecta</taxon>
        <taxon>Pterygota</taxon>
        <taxon>Neoptera</taxon>
        <taxon>Endopterygota</taxon>
        <taxon>Coleoptera</taxon>
        <taxon>Polyphaga</taxon>
        <taxon>Cucujiformia</taxon>
        <taxon>Coccinelloidea</taxon>
        <taxon>Coccinellidae</taxon>
        <taxon>Scymninae</taxon>
        <taxon>Scymnini</taxon>
        <taxon>Cryptolaemus</taxon>
    </lineage>
</organism>
<comment type="caution">
    <text evidence="6">The sequence shown here is derived from an EMBL/GenBank/DDBJ whole genome shotgun (WGS) entry which is preliminary data.</text>
</comment>
<dbReference type="InterPro" id="IPR013152">
    <property type="entry name" value="Gastrin/cholecystokinin_CS"/>
</dbReference>
<keyword evidence="3" id="KW-0964">Secreted</keyword>
<evidence type="ECO:0000256" key="2">
    <source>
        <dbReference type="ARBA" id="ARBA00006273"/>
    </source>
</evidence>
<dbReference type="PROSITE" id="PS00259">
    <property type="entry name" value="GASTRIN"/>
    <property type="match status" value="1"/>
</dbReference>
<evidence type="ECO:0000313" key="7">
    <source>
        <dbReference type="Proteomes" id="UP001516400"/>
    </source>
</evidence>
<dbReference type="EMBL" id="JABFTP020000144">
    <property type="protein sequence ID" value="KAL3283151.1"/>
    <property type="molecule type" value="Genomic_DNA"/>
</dbReference>
<gene>
    <name evidence="6" type="ORF">HHI36_006304</name>
</gene>
<keyword evidence="4" id="KW-0027">Amidation</keyword>
<evidence type="ECO:0000256" key="4">
    <source>
        <dbReference type="ARBA" id="ARBA00022815"/>
    </source>
</evidence>
<dbReference type="AlphaFoldDB" id="A0ABD2NXR5"/>
<name>A0ABD2NXR5_9CUCU</name>
<dbReference type="Pfam" id="PF08257">
    <property type="entry name" value="Sulfakinin"/>
    <property type="match status" value="2"/>
</dbReference>
<protein>
    <submittedName>
        <fullName evidence="6">Uncharacterized protein</fullName>
    </submittedName>
</protein>
<dbReference type="GO" id="GO:0005576">
    <property type="term" value="C:extracellular region"/>
    <property type="evidence" value="ECO:0007669"/>
    <property type="project" value="UniProtKB-SubCell"/>
</dbReference>
<dbReference type="Proteomes" id="UP001516400">
    <property type="component" value="Unassembled WGS sequence"/>
</dbReference>
<dbReference type="InterPro" id="IPR013259">
    <property type="entry name" value="Sulfakinin"/>
</dbReference>
<reference evidence="6 7" key="1">
    <citation type="journal article" date="2021" name="BMC Biol.">
        <title>Horizontally acquired antibacterial genes associated with adaptive radiation of ladybird beetles.</title>
        <authorList>
            <person name="Li H.S."/>
            <person name="Tang X.F."/>
            <person name="Huang Y.H."/>
            <person name="Xu Z.Y."/>
            <person name="Chen M.L."/>
            <person name="Du X.Y."/>
            <person name="Qiu B.Y."/>
            <person name="Chen P.T."/>
            <person name="Zhang W."/>
            <person name="Slipinski A."/>
            <person name="Escalona H.E."/>
            <person name="Waterhouse R.M."/>
            <person name="Zwick A."/>
            <person name="Pang H."/>
        </authorList>
    </citation>
    <scope>NUCLEOTIDE SEQUENCE [LARGE SCALE GENOMIC DNA]</scope>
    <source>
        <strain evidence="6">SYSU2018</strain>
    </source>
</reference>
<keyword evidence="7" id="KW-1185">Reference proteome</keyword>
<comment type="similarity">
    <text evidence="2">Belongs to the gastrin/cholecystokinin family.</text>
</comment>
<keyword evidence="5" id="KW-0527">Neuropeptide</keyword>
<comment type="subcellular location">
    <subcellularLocation>
        <location evidence="1">Secreted</location>
    </subcellularLocation>
</comment>
<proteinExistence type="inferred from homology"/>
<evidence type="ECO:0000256" key="3">
    <source>
        <dbReference type="ARBA" id="ARBA00022525"/>
    </source>
</evidence>
<evidence type="ECO:0000313" key="6">
    <source>
        <dbReference type="EMBL" id="KAL3283151.1"/>
    </source>
</evidence>
<dbReference type="GO" id="GO:0007218">
    <property type="term" value="P:neuropeptide signaling pathway"/>
    <property type="evidence" value="ECO:0007669"/>
    <property type="project" value="UniProtKB-KW"/>
</dbReference>